<sequence>MPPKGRGRKGPAVEDEFIDPDEEMAAAEEELPILRADTLLQQLTDIDVSNFVMPPKPNNAYKDGGKRRMIILHMEVRNFKSYYGKVTIGPFHPHFSCIVGANGSGKSNIIDALLFVFGFKASRIRSHKIESLIHKSARHPNERECSVKVKFGEVEDLPDGTHDFVPNTEFSVGRGVKLSERGAATSSYHFNGRPVSMTELQKLLAERGIDLEYNRFLILQGEVELISTLKPKALTPKDQGLLEYLEDVIGTNRYQEKVNQIELLLKNVNQTAQAQAERVTKAAARKTENIIPVRDMLKLLMLHNRIAHAEWRINSVHLNKAIKASEKYRSELTEVEEQLVEKKARFDEVVSANKKSKSAVKKLESELNTTKVSHRDLKTRHENLQLQLKKACTAVQNAEKRATAREKAHQTDLEKVAKLKGVPENKLAEAEALRIELAEVKEKRDTLRKQVDEKNAAARDETTHVEGERTEIGGRLANLKRKDGQLKAQIELAENNLKSQSEPLEEAKVRYESGEAELEAKEQENEQRQDKLKEASSRTADLEKHYQILKSRIAELESREKPAAIKFKECQIAYNGASKERSDKAATIESNNVFMAEKRSGRIPGICGRLGDLGHIDARYDLAVSSNFRGGLNTIIIEDSQTLNKCLEFVANNRLGRTSFMPFEKMRNDWNRPFRNQGFPRLYDAIEPLEPRFGAAFHYFLRDTLVCDDIETARRVARSSGLDVATVDGNIVKSTGVLTGGGSNSRSHGGAMGIKSASSHAAATRQNVPTMSDAEINELKRQLDEADRVLRSIRKELDAARLEAGNVEQKLQTERTLKQRMEKEDSVARQHVNFLRQNLVELKQQYERAELAAKDTSKTEDLKKQILTLSKERDGLKDQIAQVQEEHDEISARIKRIYSEIAGGEQEAFDAAEARLKELDKKITDLRKAAKKAETELDQCRANIDVADKAIAELRAEIDKLIEKRDDMEQAVEALAESAQTEAAKVKELQEALTAETAKAEADDVEEVTLNREIGALKERQNKATGKLESYDRTIAEKKKELEGLKLHAIQDLLAEADRDDDDKMDCSDEIDDVDDFDDNDFDDDDENDFVEQFVAVEEPEPTEYEPDGSNDHRHLSFKELTVEQCESLDMDFWKDHLRTLQGERDRIKTPLNMRILEDFRERIEEHKEEERLLKEIRGKAKIFNEAGNTLLAQRTQEFNDAMKIISNNFKKQYYDLSLGGESDICVPNGGDPYTEGIHMVVRPQNKGWRDITQISGGEKTIASLSLVFALHQYQPTPFYVMDEIDAALDFRNVSMISRLVKEKTKNSQFIIISLRNNMQQAANRIIGVNKVKDCARVLAFEYEASSEALRKAHNRWETSLVPS</sequence>
<name>A0A7E4ZZW8_PANRE</name>
<feature type="coiled-coil region" evidence="9">
    <location>
        <begin position="776"/>
        <end position="996"/>
    </location>
</feature>
<dbReference type="Gene3D" id="1.20.1060.20">
    <property type="match status" value="1"/>
</dbReference>
<feature type="compositionally biased region" description="Basic and acidic residues" evidence="10">
    <location>
        <begin position="505"/>
        <end position="538"/>
    </location>
</feature>
<feature type="coiled-coil region" evidence="9">
    <location>
        <begin position="318"/>
        <end position="401"/>
    </location>
</feature>
<reference evidence="12" key="1">
    <citation type="journal article" date="2013" name="Genetics">
        <title>The draft genome and transcriptome of Panagrellus redivivus are shaped by the harsh demands of a free-living lifestyle.</title>
        <authorList>
            <person name="Srinivasan J."/>
            <person name="Dillman A.R."/>
            <person name="Macchietto M.G."/>
            <person name="Heikkinen L."/>
            <person name="Lakso M."/>
            <person name="Fracchia K.M."/>
            <person name="Antoshechkin I."/>
            <person name="Mortazavi A."/>
            <person name="Wong G."/>
            <person name="Sternberg P.W."/>
        </authorList>
    </citation>
    <scope>NUCLEOTIDE SEQUENCE [LARGE SCALE GENOMIC DNA]</scope>
    <source>
        <strain evidence="12">MT8872</strain>
    </source>
</reference>
<evidence type="ECO:0000313" key="13">
    <source>
        <dbReference type="WBParaSite" id="Pan_g5387.t1"/>
    </source>
</evidence>
<dbReference type="InterPro" id="IPR003395">
    <property type="entry name" value="RecF/RecN/SMC_N"/>
</dbReference>
<dbReference type="WBParaSite" id="Pan_g5387.t1">
    <property type="protein sequence ID" value="Pan_g5387.t1"/>
    <property type="gene ID" value="Pan_g5387"/>
</dbReference>
<dbReference type="SUPFAM" id="SSF57997">
    <property type="entry name" value="Tropomyosin"/>
    <property type="match status" value="1"/>
</dbReference>
<feature type="coiled-coil region" evidence="9">
    <location>
        <begin position="251"/>
        <end position="289"/>
    </location>
</feature>
<dbReference type="SUPFAM" id="SSF52540">
    <property type="entry name" value="P-loop containing nucleoside triphosphate hydrolases"/>
    <property type="match status" value="1"/>
</dbReference>
<dbReference type="Gene3D" id="1.10.287.1490">
    <property type="match status" value="1"/>
</dbReference>
<evidence type="ECO:0000256" key="9">
    <source>
        <dbReference type="SAM" id="Coils"/>
    </source>
</evidence>
<accession>A0A7E4ZZW8</accession>
<feature type="region of interest" description="Disordered" evidence="10">
    <location>
        <begin position="453"/>
        <end position="472"/>
    </location>
</feature>
<evidence type="ECO:0000256" key="3">
    <source>
        <dbReference type="ARBA" id="ARBA00022741"/>
    </source>
</evidence>
<comment type="similarity">
    <text evidence="2">Belongs to the SMC family. SMC4 subfamily.</text>
</comment>
<feature type="compositionally biased region" description="Polar residues" evidence="10">
    <location>
        <begin position="756"/>
        <end position="770"/>
    </location>
</feature>
<evidence type="ECO:0000256" key="5">
    <source>
        <dbReference type="ARBA" id="ARBA00023054"/>
    </source>
</evidence>
<dbReference type="InterPro" id="IPR027417">
    <property type="entry name" value="P-loop_NTPase"/>
</dbReference>
<feature type="domain" description="SMC hinge" evidence="11">
    <location>
        <begin position="604"/>
        <end position="717"/>
    </location>
</feature>
<keyword evidence="6" id="KW-0226">DNA condensation</keyword>
<feature type="region of interest" description="Disordered" evidence="10">
    <location>
        <begin position="497"/>
        <end position="538"/>
    </location>
</feature>
<dbReference type="Gene3D" id="3.40.50.300">
    <property type="entry name" value="P-loop containing nucleotide triphosphate hydrolases"/>
    <property type="match status" value="2"/>
</dbReference>
<evidence type="ECO:0000256" key="10">
    <source>
        <dbReference type="SAM" id="MobiDB-lite"/>
    </source>
</evidence>
<reference evidence="13" key="2">
    <citation type="submission" date="2020-10" db="UniProtKB">
        <authorList>
            <consortium name="WormBaseParasite"/>
        </authorList>
    </citation>
    <scope>IDENTIFICATION</scope>
</reference>
<evidence type="ECO:0000256" key="2">
    <source>
        <dbReference type="ARBA" id="ARBA00006005"/>
    </source>
</evidence>
<dbReference type="Pfam" id="PF02463">
    <property type="entry name" value="SMC_N"/>
    <property type="match status" value="1"/>
</dbReference>
<evidence type="ECO:0000256" key="4">
    <source>
        <dbReference type="ARBA" id="ARBA00022840"/>
    </source>
</evidence>
<keyword evidence="12" id="KW-1185">Reference proteome</keyword>
<dbReference type="PANTHER" id="PTHR18937:SF172">
    <property type="entry name" value="STRUCTURAL MAINTENANCE OF CHROMOSOMES PROTEIN"/>
    <property type="match status" value="1"/>
</dbReference>
<keyword evidence="4" id="KW-0067">ATP-binding</keyword>
<keyword evidence="3" id="KW-0547">Nucleotide-binding</keyword>
<dbReference type="InterPro" id="IPR010935">
    <property type="entry name" value="SMC_hinge"/>
</dbReference>
<evidence type="ECO:0000259" key="11">
    <source>
        <dbReference type="SMART" id="SM00968"/>
    </source>
</evidence>
<evidence type="ECO:0000256" key="8">
    <source>
        <dbReference type="PIRNR" id="PIRNR005719"/>
    </source>
</evidence>
<dbReference type="GO" id="GO:0005634">
    <property type="term" value="C:nucleus"/>
    <property type="evidence" value="ECO:0007669"/>
    <property type="project" value="UniProtKB-SubCell"/>
</dbReference>
<dbReference type="GO" id="GO:0005524">
    <property type="term" value="F:ATP binding"/>
    <property type="evidence" value="ECO:0007669"/>
    <property type="project" value="UniProtKB-KW"/>
</dbReference>
<dbReference type="SUPFAM" id="SSF75553">
    <property type="entry name" value="Smc hinge domain"/>
    <property type="match status" value="1"/>
</dbReference>
<proteinExistence type="inferred from homology"/>
<keyword evidence="5 9" id="KW-0175">Coiled coil</keyword>
<dbReference type="GO" id="GO:0007076">
    <property type="term" value="P:mitotic chromosome condensation"/>
    <property type="evidence" value="ECO:0007669"/>
    <property type="project" value="TreeGrafter"/>
</dbReference>
<dbReference type="Pfam" id="PF06470">
    <property type="entry name" value="SMC_hinge"/>
    <property type="match status" value="1"/>
</dbReference>
<evidence type="ECO:0000256" key="1">
    <source>
        <dbReference type="ARBA" id="ARBA00004123"/>
    </source>
</evidence>
<evidence type="ECO:0000256" key="6">
    <source>
        <dbReference type="ARBA" id="ARBA00023067"/>
    </source>
</evidence>
<keyword evidence="7 8" id="KW-0539">Nucleus</keyword>
<evidence type="ECO:0000256" key="7">
    <source>
        <dbReference type="ARBA" id="ARBA00023242"/>
    </source>
</evidence>
<dbReference type="GO" id="GO:0000796">
    <property type="term" value="C:condensin complex"/>
    <property type="evidence" value="ECO:0007669"/>
    <property type="project" value="TreeGrafter"/>
</dbReference>
<dbReference type="PIRSF" id="PIRSF005719">
    <property type="entry name" value="SMC"/>
    <property type="match status" value="1"/>
</dbReference>
<dbReference type="Proteomes" id="UP000492821">
    <property type="component" value="Unassembled WGS sequence"/>
</dbReference>
<dbReference type="Gene3D" id="3.30.70.1620">
    <property type="match status" value="1"/>
</dbReference>
<dbReference type="GO" id="GO:0016887">
    <property type="term" value="F:ATP hydrolysis activity"/>
    <property type="evidence" value="ECO:0007669"/>
    <property type="project" value="InterPro"/>
</dbReference>
<evidence type="ECO:0000313" key="12">
    <source>
        <dbReference type="Proteomes" id="UP000492821"/>
    </source>
</evidence>
<feature type="region of interest" description="Disordered" evidence="10">
    <location>
        <begin position="738"/>
        <end position="773"/>
    </location>
</feature>
<dbReference type="InterPro" id="IPR024704">
    <property type="entry name" value="SMC"/>
</dbReference>
<dbReference type="SMART" id="SM00968">
    <property type="entry name" value="SMC_hinge"/>
    <property type="match status" value="1"/>
</dbReference>
<dbReference type="InterPro" id="IPR036277">
    <property type="entry name" value="SMC_hinge_sf"/>
</dbReference>
<organism evidence="12 13">
    <name type="scientific">Panagrellus redivivus</name>
    <name type="common">Microworm</name>
    <dbReference type="NCBI Taxonomy" id="6233"/>
    <lineage>
        <taxon>Eukaryota</taxon>
        <taxon>Metazoa</taxon>
        <taxon>Ecdysozoa</taxon>
        <taxon>Nematoda</taxon>
        <taxon>Chromadorea</taxon>
        <taxon>Rhabditida</taxon>
        <taxon>Tylenchina</taxon>
        <taxon>Panagrolaimomorpha</taxon>
        <taxon>Panagrolaimoidea</taxon>
        <taxon>Panagrolaimidae</taxon>
        <taxon>Panagrellus</taxon>
    </lineage>
</organism>
<comment type="subcellular location">
    <subcellularLocation>
        <location evidence="1 8">Nucleus</location>
    </subcellularLocation>
</comment>
<dbReference type="PANTHER" id="PTHR18937">
    <property type="entry name" value="STRUCTURAL MAINTENANCE OF CHROMOSOMES SMC FAMILY MEMBER"/>
    <property type="match status" value="1"/>
</dbReference>
<protein>
    <recommendedName>
        <fullName evidence="8">Structural maintenance of chromosomes protein</fullName>
    </recommendedName>
</protein>